<dbReference type="AlphaFoldDB" id="U9TKA2"/>
<protein>
    <submittedName>
        <fullName evidence="1">Uncharacterized protein</fullName>
    </submittedName>
</protein>
<sequence length="53" mass="6371">MSNIRRYTFQVHTAHESTRNYRKFFPVLKHISADGKLLHEIIKQIKPNYITDN</sequence>
<dbReference type="EMBL" id="KI289813">
    <property type="protein sequence ID" value="ESA07872.1"/>
    <property type="molecule type" value="Genomic_DNA"/>
</dbReference>
<evidence type="ECO:0000313" key="1">
    <source>
        <dbReference type="EMBL" id="ESA07872.1"/>
    </source>
</evidence>
<reference evidence="1" key="1">
    <citation type="submission" date="2013-07" db="EMBL/GenBank/DDBJ databases">
        <title>The genome of an arbuscular mycorrhizal fungus provides insights into the evolution of the oldest plant symbiosis.</title>
        <authorList>
            <consortium name="DOE Joint Genome Institute"/>
            <person name="Tisserant E."/>
            <person name="Malbreil M."/>
            <person name="Kuo A."/>
            <person name="Kohler A."/>
            <person name="Symeonidi A."/>
            <person name="Balestrini R."/>
            <person name="Charron P."/>
            <person name="Duensing N."/>
            <person name="Frei-dit-Frey N."/>
            <person name="Gianinazzi-Pearson V."/>
            <person name="Gilbert B."/>
            <person name="Handa Y."/>
            <person name="Hijri M."/>
            <person name="Kaul R."/>
            <person name="Kawaguchi M."/>
            <person name="Krajinski F."/>
            <person name="Lammers P."/>
            <person name="Lapierre D."/>
            <person name="Masclaux F.G."/>
            <person name="Murat C."/>
            <person name="Morin E."/>
            <person name="Ndikumana S."/>
            <person name="Pagni M."/>
            <person name="Petitpierre D."/>
            <person name="Requena N."/>
            <person name="Rosikiewicz P."/>
            <person name="Riley R."/>
            <person name="Saito K."/>
            <person name="San Clemente H."/>
            <person name="Shapiro H."/>
            <person name="van Tuinen D."/>
            <person name="Becard G."/>
            <person name="Bonfante P."/>
            <person name="Paszkowski U."/>
            <person name="Shachar-Hill Y."/>
            <person name="Young J.P."/>
            <person name="Sanders I.R."/>
            <person name="Henrissat B."/>
            <person name="Rensing S.A."/>
            <person name="Grigoriev I.V."/>
            <person name="Corradi N."/>
            <person name="Roux C."/>
            <person name="Martin F."/>
        </authorList>
    </citation>
    <scope>NUCLEOTIDE SEQUENCE</scope>
    <source>
        <strain evidence="1">DAOM 197198</strain>
    </source>
</reference>
<gene>
    <name evidence="1" type="ORF">GLOINDRAFT_32346</name>
</gene>
<dbReference type="HOGENOM" id="CLU_3069875_0_0_1"/>
<accession>U9TKA2</accession>
<organism evidence="1">
    <name type="scientific">Rhizophagus irregularis (strain DAOM 181602 / DAOM 197198 / MUCL 43194)</name>
    <name type="common">Arbuscular mycorrhizal fungus</name>
    <name type="synonym">Glomus intraradices</name>
    <dbReference type="NCBI Taxonomy" id="747089"/>
    <lineage>
        <taxon>Eukaryota</taxon>
        <taxon>Fungi</taxon>
        <taxon>Fungi incertae sedis</taxon>
        <taxon>Mucoromycota</taxon>
        <taxon>Glomeromycotina</taxon>
        <taxon>Glomeromycetes</taxon>
        <taxon>Glomerales</taxon>
        <taxon>Glomeraceae</taxon>
        <taxon>Rhizophagus</taxon>
    </lineage>
</organism>
<name>U9TKA2_RHIID</name>
<proteinExistence type="predicted"/>